<dbReference type="InterPro" id="IPR032465">
    <property type="entry name" value="ACMSD"/>
</dbReference>
<dbReference type="Pfam" id="PF04909">
    <property type="entry name" value="Amidohydro_2"/>
    <property type="match status" value="1"/>
</dbReference>
<dbReference type="EMBL" id="WXEX01000001">
    <property type="protein sequence ID" value="MZP41650.1"/>
    <property type="molecule type" value="Genomic_DNA"/>
</dbReference>
<dbReference type="InterPro" id="IPR016181">
    <property type="entry name" value="Acyl_CoA_acyltransferase"/>
</dbReference>
<evidence type="ECO:0000313" key="4">
    <source>
        <dbReference type="Proteomes" id="UP000471031"/>
    </source>
</evidence>
<dbReference type="CDD" id="cd04301">
    <property type="entry name" value="NAT_SF"/>
    <property type="match status" value="1"/>
</dbReference>
<dbReference type="OrthoDB" id="9771932at2"/>
<evidence type="ECO:0000259" key="2">
    <source>
        <dbReference type="PROSITE" id="PS51186"/>
    </source>
</evidence>
<name>A0A845L9P7_HELGE</name>
<sequence length="405" mass="46789">MKIFDTHVHLGKKRIIENNTTKADKLPVHLNDNNNTGERFARLAQKQGVFKAVVFPYALLSSDINKANDYILNAYAKNQELMIPFALISPELSERFSQGAPFRGVKEHFYVTGAKDPKVYAPLYDLLQQKGLILLIHPHMKERVEKIRMLKRDFPKLKIILAHSGRKWPFTGIDVADLILPALKGYDDLYFDTSTIRAPQTIADMVNQIGSDRILFGSDYPYSQEGEDIYPSELATVTEAPIADADKEKILFANSKRLFWEGSWIRRSFRSDRETIWALFETLTPQERKFLALDKKLDLIKANIRDERHIYLLEDDRGLAGFLRESGRSDNGAMIEEIIVHRDRRGQRCGERLLQMAEQKFSYLESKTFADNSAVIRLQERLGFQVVKRSPNGKILYWRKDHDAR</sequence>
<dbReference type="AlphaFoldDB" id="A0A845L9P7"/>
<feature type="domain" description="N-acetyltransferase" evidence="2">
    <location>
        <begin position="263"/>
        <end position="403"/>
    </location>
</feature>
<gene>
    <name evidence="3" type="ORF">GTO89_01220</name>
</gene>
<comment type="caution">
    <text evidence="3">The sequence shown here is derived from an EMBL/GenBank/DDBJ whole genome shotgun (WGS) entry which is preliminary data.</text>
</comment>
<protein>
    <submittedName>
        <fullName evidence="3">GNAT family N-acetyltransferase</fullName>
    </submittedName>
</protein>
<keyword evidence="4" id="KW-1185">Reference proteome</keyword>
<dbReference type="Pfam" id="PF13508">
    <property type="entry name" value="Acetyltransf_7"/>
    <property type="match status" value="1"/>
</dbReference>
<dbReference type="SUPFAM" id="SSF51556">
    <property type="entry name" value="Metallo-dependent hydrolases"/>
    <property type="match status" value="1"/>
</dbReference>
<proteinExistence type="predicted"/>
<dbReference type="Gene3D" id="3.20.20.140">
    <property type="entry name" value="Metal-dependent hydrolases"/>
    <property type="match status" value="1"/>
</dbReference>
<dbReference type="Proteomes" id="UP000471031">
    <property type="component" value="Unassembled WGS sequence"/>
</dbReference>
<dbReference type="RefSeq" id="WP_161260228.1">
    <property type="nucleotide sequence ID" value="NZ_JAFBDC010000001.1"/>
</dbReference>
<dbReference type="GO" id="GO:0016831">
    <property type="term" value="F:carboxy-lyase activity"/>
    <property type="evidence" value="ECO:0007669"/>
    <property type="project" value="InterPro"/>
</dbReference>
<keyword evidence="3" id="KW-0808">Transferase</keyword>
<dbReference type="GO" id="GO:0016747">
    <property type="term" value="F:acyltransferase activity, transferring groups other than amino-acyl groups"/>
    <property type="evidence" value="ECO:0007669"/>
    <property type="project" value="InterPro"/>
</dbReference>
<accession>A0A845L9P7</accession>
<dbReference type="PROSITE" id="PS51186">
    <property type="entry name" value="GNAT"/>
    <property type="match status" value="1"/>
</dbReference>
<dbReference type="InterPro" id="IPR032466">
    <property type="entry name" value="Metal_Hydrolase"/>
</dbReference>
<keyword evidence="1" id="KW-0456">Lyase</keyword>
<dbReference type="GO" id="GO:0019748">
    <property type="term" value="P:secondary metabolic process"/>
    <property type="evidence" value="ECO:0007669"/>
    <property type="project" value="TreeGrafter"/>
</dbReference>
<dbReference type="PANTHER" id="PTHR21240:SF28">
    <property type="entry name" value="ISO-OROTATE DECARBOXYLASE (EUROFUNG)"/>
    <property type="match status" value="1"/>
</dbReference>
<dbReference type="SUPFAM" id="SSF55729">
    <property type="entry name" value="Acyl-CoA N-acyltransferases (Nat)"/>
    <property type="match status" value="1"/>
</dbReference>
<dbReference type="GO" id="GO:0016787">
    <property type="term" value="F:hydrolase activity"/>
    <property type="evidence" value="ECO:0007669"/>
    <property type="project" value="InterPro"/>
</dbReference>
<dbReference type="GO" id="GO:0005737">
    <property type="term" value="C:cytoplasm"/>
    <property type="evidence" value="ECO:0007669"/>
    <property type="project" value="TreeGrafter"/>
</dbReference>
<evidence type="ECO:0000313" key="3">
    <source>
        <dbReference type="EMBL" id="MZP41650.1"/>
    </source>
</evidence>
<dbReference type="InterPro" id="IPR000182">
    <property type="entry name" value="GNAT_dom"/>
</dbReference>
<reference evidence="3 4" key="1">
    <citation type="submission" date="2020-01" db="EMBL/GenBank/DDBJ databases">
        <title>Whole genome sequence of Heliobacterium gestii DSM 11169.</title>
        <authorList>
            <person name="Kyndt J.A."/>
            <person name="Meyer T.E."/>
        </authorList>
    </citation>
    <scope>NUCLEOTIDE SEQUENCE [LARGE SCALE GENOMIC DNA]</scope>
    <source>
        <strain evidence="3 4">DSM 11169</strain>
    </source>
</reference>
<dbReference type="Gene3D" id="3.40.630.30">
    <property type="match status" value="1"/>
</dbReference>
<organism evidence="3 4">
    <name type="scientific">Heliomicrobium gestii</name>
    <name type="common">Heliobacterium gestii</name>
    <dbReference type="NCBI Taxonomy" id="2699"/>
    <lineage>
        <taxon>Bacteria</taxon>
        <taxon>Bacillati</taxon>
        <taxon>Bacillota</taxon>
        <taxon>Clostridia</taxon>
        <taxon>Eubacteriales</taxon>
        <taxon>Heliobacteriaceae</taxon>
        <taxon>Heliomicrobium</taxon>
    </lineage>
</organism>
<evidence type="ECO:0000256" key="1">
    <source>
        <dbReference type="ARBA" id="ARBA00023239"/>
    </source>
</evidence>
<dbReference type="InterPro" id="IPR006680">
    <property type="entry name" value="Amidohydro-rel"/>
</dbReference>
<dbReference type="PANTHER" id="PTHR21240">
    <property type="entry name" value="2-AMINO-3-CARBOXYLMUCONATE-6-SEMIALDEHYDE DECARBOXYLASE"/>
    <property type="match status" value="1"/>
</dbReference>
<dbReference type="CDD" id="cd01292">
    <property type="entry name" value="metallo-dependent_hydrolases"/>
    <property type="match status" value="1"/>
</dbReference>